<dbReference type="InterPro" id="IPR016543">
    <property type="entry name" value="Fis1"/>
</dbReference>
<comment type="similarity">
    <text evidence="2 9">Belongs to the FIS1 family.</text>
</comment>
<dbReference type="GO" id="GO:0016559">
    <property type="term" value="P:peroxisome fission"/>
    <property type="evidence" value="ECO:0007669"/>
    <property type="project" value="TreeGrafter"/>
</dbReference>
<keyword evidence="5 9" id="KW-1000">Mitochondrion outer membrane</keyword>
<dbReference type="PANTHER" id="PTHR13247:SF0">
    <property type="entry name" value="MITOCHONDRIAL FISSION 1 PROTEIN"/>
    <property type="match status" value="1"/>
</dbReference>
<dbReference type="STRING" id="133385.A0A2T9YM38"/>
<dbReference type="InterPro" id="IPR019734">
    <property type="entry name" value="TPR_rpt"/>
</dbReference>
<evidence type="ECO:0000256" key="7">
    <source>
        <dbReference type="ARBA" id="ARBA00023128"/>
    </source>
</evidence>
<dbReference type="GO" id="GO:0000266">
    <property type="term" value="P:mitochondrial fission"/>
    <property type="evidence" value="ECO:0007669"/>
    <property type="project" value="UniProtKB-UniRule"/>
</dbReference>
<sequence length="157" mass="17896">MFTEKDQDEVLPYAVDAETPLGPEELLVLKRQYEREGRKVGVQTKFNYAWGLVKSMNKNDQKLGIELLEEIFVEYPERQRECLYYIGLGHYKLSNYNEANRYNNTLLSIEPENMQAQSLKTLIEAKCKRDGIIGMALASGAVATIGIIAAAFLKSRR</sequence>
<dbReference type="InterPro" id="IPR028058">
    <property type="entry name" value="Fis1_TPR_N"/>
</dbReference>
<dbReference type="Gene3D" id="1.25.40.10">
    <property type="entry name" value="Tetratricopeptide repeat domain"/>
    <property type="match status" value="1"/>
</dbReference>
<protein>
    <recommendedName>
        <fullName evidence="3 9">Mitochondrial fission 1 protein</fullName>
    </recommendedName>
</protein>
<evidence type="ECO:0000256" key="5">
    <source>
        <dbReference type="ARBA" id="ARBA00022787"/>
    </source>
</evidence>
<dbReference type="SUPFAM" id="SSF48452">
    <property type="entry name" value="TPR-like"/>
    <property type="match status" value="1"/>
</dbReference>
<evidence type="ECO:0000256" key="1">
    <source>
        <dbReference type="ARBA" id="ARBA00004572"/>
    </source>
</evidence>
<feature type="repeat" description="TPR" evidence="10">
    <location>
        <begin position="80"/>
        <end position="113"/>
    </location>
</feature>
<comment type="domain">
    <text evidence="9">The C-terminus is required for mitochondrial localization, while the N-terminus is necessary for mitochondrial fission.</text>
</comment>
<dbReference type="OrthoDB" id="421154at2759"/>
<comment type="caution">
    <text evidence="12">The sequence shown here is derived from an EMBL/GenBank/DDBJ whole genome shotgun (WGS) entry which is preliminary data.</text>
</comment>
<dbReference type="InterPro" id="IPR033745">
    <property type="entry name" value="Fis1_cytosol"/>
</dbReference>
<dbReference type="PIRSF" id="PIRSF008835">
    <property type="entry name" value="TPR_repeat_11_Fis1"/>
    <property type="match status" value="1"/>
</dbReference>
<keyword evidence="4 11" id="KW-0812">Transmembrane</keyword>
<evidence type="ECO:0000313" key="13">
    <source>
        <dbReference type="Proteomes" id="UP000245383"/>
    </source>
</evidence>
<evidence type="ECO:0000256" key="11">
    <source>
        <dbReference type="SAM" id="Phobius"/>
    </source>
</evidence>
<dbReference type="Pfam" id="PF14853">
    <property type="entry name" value="Fis1_TPR_C"/>
    <property type="match status" value="1"/>
</dbReference>
<name>A0A2T9YM38_9FUNG</name>
<evidence type="ECO:0000256" key="2">
    <source>
        <dbReference type="ARBA" id="ARBA00008937"/>
    </source>
</evidence>
<evidence type="ECO:0000256" key="4">
    <source>
        <dbReference type="ARBA" id="ARBA00022692"/>
    </source>
</evidence>
<evidence type="ECO:0000313" key="12">
    <source>
        <dbReference type="EMBL" id="PVU93379.1"/>
    </source>
</evidence>
<evidence type="ECO:0000256" key="6">
    <source>
        <dbReference type="ARBA" id="ARBA00022989"/>
    </source>
</evidence>
<reference evidence="12 13" key="1">
    <citation type="journal article" date="2018" name="MBio">
        <title>Comparative Genomics Reveals the Core Gene Toolbox for the Fungus-Insect Symbiosis.</title>
        <authorList>
            <person name="Wang Y."/>
            <person name="Stata M."/>
            <person name="Wang W."/>
            <person name="Stajich J.E."/>
            <person name="White M.M."/>
            <person name="Moncalvo J.M."/>
        </authorList>
    </citation>
    <scope>NUCLEOTIDE SEQUENCE [LARGE SCALE GENOMIC DNA]</scope>
    <source>
        <strain evidence="12 13">SWE-8-4</strain>
    </source>
</reference>
<dbReference type="Pfam" id="PF14852">
    <property type="entry name" value="Fis1_TPR_N"/>
    <property type="match status" value="1"/>
</dbReference>
<dbReference type="Proteomes" id="UP000245383">
    <property type="component" value="Unassembled WGS sequence"/>
</dbReference>
<evidence type="ECO:0000256" key="10">
    <source>
        <dbReference type="PROSITE-ProRule" id="PRU00339"/>
    </source>
</evidence>
<organism evidence="12 13">
    <name type="scientific">Smittium simulii</name>
    <dbReference type="NCBI Taxonomy" id="133385"/>
    <lineage>
        <taxon>Eukaryota</taxon>
        <taxon>Fungi</taxon>
        <taxon>Fungi incertae sedis</taxon>
        <taxon>Zoopagomycota</taxon>
        <taxon>Kickxellomycotina</taxon>
        <taxon>Harpellomycetes</taxon>
        <taxon>Harpellales</taxon>
        <taxon>Legeriomycetaceae</taxon>
        <taxon>Smittium</taxon>
    </lineage>
</organism>
<keyword evidence="13" id="KW-1185">Reference proteome</keyword>
<keyword evidence="7 9" id="KW-0496">Mitochondrion</keyword>
<comment type="function">
    <text evidence="9">Has a role in mitochondrial fission.</text>
</comment>
<feature type="transmembrane region" description="Helical" evidence="11">
    <location>
        <begin position="132"/>
        <end position="153"/>
    </location>
</feature>
<dbReference type="CDD" id="cd12212">
    <property type="entry name" value="Fis1"/>
    <property type="match status" value="1"/>
</dbReference>
<dbReference type="InterPro" id="IPR028061">
    <property type="entry name" value="Fis1_TPR_C"/>
</dbReference>
<dbReference type="GO" id="GO:0000422">
    <property type="term" value="P:autophagy of mitochondrion"/>
    <property type="evidence" value="ECO:0007669"/>
    <property type="project" value="TreeGrafter"/>
</dbReference>
<dbReference type="GO" id="GO:0005778">
    <property type="term" value="C:peroxisomal membrane"/>
    <property type="evidence" value="ECO:0007669"/>
    <property type="project" value="TreeGrafter"/>
</dbReference>
<keyword evidence="10" id="KW-0802">TPR repeat</keyword>
<keyword evidence="8 9" id="KW-0472">Membrane</keyword>
<evidence type="ECO:0000256" key="3">
    <source>
        <dbReference type="ARBA" id="ARBA00014314"/>
    </source>
</evidence>
<evidence type="ECO:0000256" key="8">
    <source>
        <dbReference type="ARBA" id="ARBA00023136"/>
    </source>
</evidence>
<accession>A0A2T9YM38</accession>
<dbReference type="GO" id="GO:0005741">
    <property type="term" value="C:mitochondrial outer membrane"/>
    <property type="evidence" value="ECO:0007669"/>
    <property type="project" value="UniProtKB-SubCell"/>
</dbReference>
<keyword evidence="6 11" id="KW-1133">Transmembrane helix</keyword>
<dbReference type="PANTHER" id="PTHR13247">
    <property type="entry name" value="TETRATRICOPEPTIDE REPEAT PROTEIN 11 TPR REPEAT PROTEIN 11"/>
    <property type="match status" value="1"/>
</dbReference>
<dbReference type="PROSITE" id="PS50005">
    <property type="entry name" value="TPR"/>
    <property type="match status" value="1"/>
</dbReference>
<comment type="subcellular location">
    <subcellularLocation>
        <location evidence="1">Mitochondrion outer membrane</location>
        <topology evidence="1">Single-pass membrane protein</topology>
    </subcellularLocation>
</comment>
<evidence type="ECO:0000256" key="9">
    <source>
        <dbReference type="PIRNR" id="PIRNR008835"/>
    </source>
</evidence>
<gene>
    <name evidence="12" type="ORF">BB561_003315</name>
</gene>
<proteinExistence type="inferred from homology"/>
<dbReference type="AlphaFoldDB" id="A0A2T9YM38"/>
<dbReference type="EMBL" id="MBFR01000130">
    <property type="protein sequence ID" value="PVU93379.1"/>
    <property type="molecule type" value="Genomic_DNA"/>
</dbReference>
<dbReference type="InterPro" id="IPR011990">
    <property type="entry name" value="TPR-like_helical_dom_sf"/>
</dbReference>